<dbReference type="AlphaFoldDB" id="A0A931AB87"/>
<gene>
    <name evidence="1" type="ORF">ITP53_29320</name>
</gene>
<proteinExistence type="predicted"/>
<evidence type="ECO:0000313" key="2">
    <source>
        <dbReference type="Proteomes" id="UP000605361"/>
    </source>
</evidence>
<name>A0A931AB87_9ACTN</name>
<comment type="caution">
    <text evidence="1">The sequence shown here is derived from an EMBL/GenBank/DDBJ whole genome shotgun (WGS) entry which is preliminary data.</text>
</comment>
<dbReference type="InterPro" id="IPR012338">
    <property type="entry name" value="Beta-lactam/transpept-like"/>
</dbReference>
<reference evidence="1" key="1">
    <citation type="submission" date="2020-11" db="EMBL/GenBank/DDBJ databases">
        <title>Whole-genome analyses of Nonomuraea sp. K274.</title>
        <authorList>
            <person name="Veyisoglu A."/>
        </authorList>
    </citation>
    <scope>NUCLEOTIDE SEQUENCE</scope>
    <source>
        <strain evidence="1">K274</strain>
    </source>
</reference>
<protein>
    <submittedName>
        <fullName evidence="1">Uncharacterized protein</fullName>
    </submittedName>
</protein>
<dbReference type="SUPFAM" id="SSF56601">
    <property type="entry name" value="beta-lactamase/transpeptidase-like"/>
    <property type="match status" value="1"/>
</dbReference>
<dbReference type="Proteomes" id="UP000605361">
    <property type="component" value="Unassembled WGS sequence"/>
</dbReference>
<sequence length="162" mass="18076">MHRMHRRFLEEVERDWSAVEDVWHIAPRQQRLVWADVRSRSRARLVTDWAEVCQRLPPARLLAEMRKPYPKSGALDYGLGLSVQDSGQNCAGTIFHHNGSVLGYGALMYSTPDGSKTLTASLTGRDAAVDLMQEHPKALDKLLKEVLRGGQAGMADKAKPAQ</sequence>
<organism evidence="1 2">
    <name type="scientific">Nonomuraea cypriaca</name>
    <dbReference type="NCBI Taxonomy" id="1187855"/>
    <lineage>
        <taxon>Bacteria</taxon>
        <taxon>Bacillati</taxon>
        <taxon>Actinomycetota</taxon>
        <taxon>Actinomycetes</taxon>
        <taxon>Streptosporangiales</taxon>
        <taxon>Streptosporangiaceae</taxon>
        <taxon>Nonomuraea</taxon>
    </lineage>
</organism>
<dbReference type="Gene3D" id="3.40.710.10">
    <property type="entry name" value="DD-peptidase/beta-lactamase superfamily"/>
    <property type="match status" value="1"/>
</dbReference>
<dbReference type="EMBL" id="JADOGI010000101">
    <property type="protein sequence ID" value="MBF8189762.1"/>
    <property type="molecule type" value="Genomic_DNA"/>
</dbReference>
<dbReference type="RefSeq" id="WP_195898695.1">
    <property type="nucleotide sequence ID" value="NZ_JADOGI010000101.1"/>
</dbReference>
<evidence type="ECO:0000313" key="1">
    <source>
        <dbReference type="EMBL" id="MBF8189762.1"/>
    </source>
</evidence>
<keyword evidence="2" id="KW-1185">Reference proteome</keyword>
<accession>A0A931AB87</accession>